<evidence type="ECO:0000313" key="3">
    <source>
        <dbReference type="EMBL" id="KAG8173870.1"/>
    </source>
</evidence>
<evidence type="ECO:0000259" key="2">
    <source>
        <dbReference type="Pfam" id="PF13843"/>
    </source>
</evidence>
<protein>
    <recommendedName>
        <fullName evidence="2">PiggyBac transposable element-derived protein domain-containing protein</fullName>
    </recommendedName>
</protein>
<feature type="domain" description="PiggyBac transposable element-derived protein" evidence="2">
    <location>
        <begin position="115"/>
        <end position="179"/>
    </location>
</feature>
<sequence length="241" mass="27849">MSYRRKRGLTQEEINAILFADDSSDDREYSEIDDDDDFEENDTSVIFSSTAPGNSDSDSDASSEDTEEKFENADESDEEEQEVTWTSTVNSSAFSFHNFEGDPGPVHNLPPGSNALDYFKLLFTNDMLEEIRINTNKYAEFCQTNKEKQDKNWAPIEKTEELEAFICIQLIMSIKKRRHLPKELESIKIKEQGSSHTFQCKEDRNYSVPLGWTKKELECYQQMSKTTLSKLKDVKAQIRMK</sequence>
<dbReference type="GO" id="GO:0004803">
    <property type="term" value="F:transposase activity"/>
    <property type="evidence" value="ECO:0007669"/>
    <property type="project" value="InterPro"/>
</dbReference>
<feature type="compositionally biased region" description="Acidic residues" evidence="1">
    <location>
        <begin position="31"/>
        <end position="42"/>
    </location>
</feature>
<dbReference type="InterPro" id="IPR029526">
    <property type="entry name" value="PGBD"/>
</dbReference>
<dbReference type="GO" id="GO:0098038">
    <property type="term" value="P:non-replicative DNA transposition"/>
    <property type="evidence" value="ECO:0007669"/>
    <property type="project" value="InterPro"/>
</dbReference>
<proteinExistence type="predicted"/>
<evidence type="ECO:0000313" key="4">
    <source>
        <dbReference type="Proteomes" id="UP000827092"/>
    </source>
</evidence>
<dbReference type="PANTHER" id="PTHR28576:SF2">
    <property type="entry name" value="PIGGYBAC TRANSPOSABLE ELEMENT-DERIVED PROTEIN 5"/>
    <property type="match status" value="1"/>
</dbReference>
<dbReference type="AlphaFoldDB" id="A0AAV6TR51"/>
<comment type="caution">
    <text evidence="3">The sequence shown here is derived from an EMBL/GenBank/DDBJ whole genome shotgun (WGS) entry which is preliminary data.</text>
</comment>
<organism evidence="3 4">
    <name type="scientific">Oedothorax gibbosus</name>
    <dbReference type="NCBI Taxonomy" id="931172"/>
    <lineage>
        <taxon>Eukaryota</taxon>
        <taxon>Metazoa</taxon>
        <taxon>Ecdysozoa</taxon>
        <taxon>Arthropoda</taxon>
        <taxon>Chelicerata</taxon>
        <taxon>Arachnida</taxon>
        <taxon>Araneae</taxon>
        <taxon>Araneomorphae</taxon>
        <taxon>Entelegynae</taxon>
        <taxon>Araneoidea</taxon>
        <taxon>Linyphiidae</taxon>
        <taxon>Erigoninae</taxon>
        <taxon>Oedothorax</taxon>
    </lineage>
</organism>
<dbReference type="EMBL" id="JAFNEN010001457">
    <property type="protein sequence ID" value="KAG8173870.1"/>
    <property type="molecule type" value="Genomic_DNA"/>
</dbReference>
<feature type="compositionally biased region" description="Acidic residues" evidence="1">
    <location>
        <begin position="57"/>
        <end position="82"/>
    </location>
</feature>
<feature type="compositionally biased region" description="Polar residues" evidence="1">
    <location>
        <begin position="45"/>
        <end position="54"/>
    </location>
</feature>
<accession>A0AAV6TR51</accession>
<dbReference type="InterPro" id="IPR042423">
    <property type="entry name" value="PGBD5"/>
</dbReference>
<keyword evidence="4" id="KW-1185">Reference proteome</keyword>
<dbReference type="Proteomes" id="UP000827092">
    <property type="component" value="Unassembled WGS sequence"/>
</dbReference>
<dbReference type="GO" id="GO:0005634">
    <property type="term" value="C:nucleus"/>
    <property type="evidence" value="ECO:0007669"/>
    <property type="project" value="TreeGrafter"/>
</dbReference>
<name>A0AAV6TR51_9ARAC</name>
<dbReference type="Pfam" id="PF13843">
    <property type="entry name" value="DDE_Tnp_1_7"/>
    <property type="match status" value="1"/>
</dbReference>
<gene>
    <name evidence="3" type="ORF">JTE90_023644</name>
</gene>
<dbReference type="PANTHER" id="PTHR28576">
    <property type="entry name" value="PIGGYBAC TRANSPOSABLE ELEMENT-DERIVED PROTEIN 5"/>
    <property type="match status" value="1"/>
</dbReference>
<evidence type="ECO:0000256" key="1">
    <source>
        <dbReference type="SAM" id="MobiDB-lite"/>
    </source>
</evidence>
<feature type="region of interest" description="Disordered" evidence="1">
    <location>
        <begin position="19"/>
        <end position="82"/>
    </location>
</feature>
<reference evidence="3 4" key="1">
    <citation type="journal article" date="2022" name="Nat. Ecol. Evol.">
        <title>A masculinizing supergene underlies an exaggerated male reproductive morph in a spider.</title>
        <authorList>
            <person name="Hendrickx F."/>
            <person name="De Corte Z."/>
            <person name="Sonet G."/>
            <person name="Van Belleghem S.M."/>
            <person name="Kostlbacher S."/>
            <person name="Vangestel C."/>
        </authorList>
    </citation>
    <scope>NUCLEOTIDE SEQUENCE [LARGE SCALE GENOMIC DNA]</scope>
    <source>
        <strain evidence="3">W744_W776</strain>
    </source>
</reference>